<sequence length="203" mass="22256">MKKAEYIEELRKKLEGLCEEDYEDAIRYCEEYFDEAGEGNEEQVVEELGSPSKFAAQIKAEAVIRQGEAPKKEQAKNPKTSMKNVIAIFLGLCALPIALPLIIVAVILFVCFLFVLATLLFAAIISIGAILFSGIPLLLSGFTNFAVMENSLIAFGGGLLCIGSGILLCVVFVWLIKIIIPAFTRLITNLYHKAKEGKAHEKA</sequence>
<protein>
    <submittedName>
        <fullName evidence="3">DUF1700 domain-containing protein</fullName>
    </submittedName>
</protein>
<evidence type="ECO:0000256" key="1">
    <source>
        <dbReference type="SAM" id="Phobius"/>
    </source>
</evidence>
<dbReference type="Proteomes" id="UP000753219">
    <property type="component" value="Unassembled WGS sequence"/>
</dbReference>
<feature type="transmembrane region" description="Helical" evidence="1">
    <location>
        <begin position="121"/>
        <end position="140"/>
    </location>
</feature>
<keyword evidence="4" id="KW-1185">Reference proteome</keyword>
<reference evidence="2" key="2">
    <citation type="submission" date="2021-02" db="EMBL/GenBank/DDBJ databases">
        <title>Infant gut strain persistence is associated with maternal origin, phylogeny, and functional potential including surface adhesion and iron acquisition.</title>
        <authorList>
            <person name="Lou Y.C."/>
        </authorList>
    </citation>
    <scope>NUCLEOTIDE SEQUENCE</scope>
    <source>
        <strain evidence="2">L3_108_103G1_dasL3_108_103G1_concoct_2</strain>
    </source>
</reference>
<evidence type="ECO:0000313" key="2">
    <source>
        <dbReference type="EMBL" id="MBS4884425.1"/>
    </source>
</evidence>
<keyword evidence="1" id="KW-0812">Transmembrane</keyword>
<name>A0A415PD10_9FIRM</name>
<accession>A0A415PD10</accession>
<proteinExistence type="predicted"/>
<dbReference type="EMBL" id="JAGZMZ010000014">
    <property type="protein sequence ID" value="MBS4884425.1"/>
    <property type="molecule type" value="Genomic_DNA"/>
</dbReference>
<dbReference type="AlphaFoldDB" id="A0A415PD10"/>
<reference evidence="3 4" key="1">
    <citation type="submission" date="2018-08" db="EMBL/GenBank/DDBJ databases">
        <title>A genome reference for cultivated species of the human gut microbiota.</title>
        <authorList>
            <person name="Zou Y."/>
            <person name="Xue W."/>
            <person name="Luo G."/>
        </authorList>
    </citation>
    <scope>NUCLEOTIDE SEQUENCE [LARGE SCALE GENOMIC DNA]</scope>
    <source>
        <strain evidence="3 4">AF35-6BH</strain>
    </source>
</reference>
<dbReference type="Pfam" id="PF22564">
    <property type="entry name" value="HAAS"/>
    <property type="match status" value="1"/>
</dbReference>
<feature type="transmembrane region" description="Helical" evidence="1">
    <location>
        <begin position="85"/>
        <end position="115"/>
    </location>
</feature>
<comment type="caution">
    <text evidence="3">The sequence shown here is derived from an EMBL/GenBank/DDBJ whole genome shotgun (WGS) entry which is preliminary data.</text>
</comment>
<dbReference type="OrthoDB" id="95800at2"/>
<dbReference type="GeneID" id="92793571"/>
<feature type="transmembrane region" description="Helical" evidence="1">
    <location>
        <begin position="152"/>
        <end position="176"/>
    </location>
</feature>
<dbReference type="EMBL" id="QRPK01000026">
    <property type="protein sequence ID" value="RHM10569.1"/>
    <property type="molecule type" value="Genomic_DNA"/>
</dbReference>
<gene>
    <name evidence="3" type="ORF">DWZ83_06170</name>
    <name evidence="2" type="ORF">KHZ85_06635</name>
</gene>
<dbReference type="Proteomes" id="UP000284868">
    <property type="component" value="Unassembled WGS sequence"/>
</dbReference>
<dbReference type="RefSeq" id="WP_004799802.1">
    <property type="nucleotide sequence ID" value="NZ_CABKNA010000003.1"/>
</dbReference>
<evidence type="ECO:0000313" key="4">
    <source>
        <dbReference type="Proteomes" id="UP000284868"/>
    </source>
</evidence>
<organism evidence="3 4">
    <name type="scientific">Amedibacillus dolichus</name>
    <dbReference type="NCBI Taxonomy" id="31971"/>
    <lineage>
        <taxon>Bacteria</taxon>
        <taxon>Bacillati</taxon>
        <taxon>Bacillota</taxon>
        <taxon>Erysipelotrichia</taxon>
        <taxon>Erysipelotrichales</taxon>
        <taxon>Erysipelotrichaceae</taxon>
        <taxon>Amedibacillus</taxon>
    </lineage>
</organism>
<keyword evidence="1" id="KW-0472">Membrane</keyword>
<evidence type="ECO:0000313" key="3">
    <source>
        <dbReference type="EMBL" id="RHM10569.1"/>
    </source>
</evidence>
<keyword evidence="1" id="KW-1133">Transmembrane helix</keyword>